<proteinExistence type="predicted"/>
<feature type="region of interest" description="Disordered" evidence="1">
    <location>
        <begin position="67"/>
        <end position="120"/>
    </location>
</feature>
<reference evidence="4 5" key="1">
    <citation type="journal article" date="2016" name="Sci. Rep.">
        <title>Evaluation of genetic diversity among strains of the human gut commensal Bifidobacterium adolescentis.</title>
        <authorList>
            <person name="Duranti S."/>
            <person name="Milani C."/>
            <person name="Lugli G.A."/>
            <person name="Mancabelli L."/>
            <person name="Turroni F."/>
            <person name="Ferrario C."/>
            <person name="Mangifesta M."/>
            <person name="Viappiani A."/>
            <person name="Sanchez B."/>
            <person name="Margolles A."/>
            <person name="van Sinderen D."/>
            <person name="Ventura M."/>
        </authorList>
    </citation>
    <scope>NUCLEOTIDE SEQUENCE [LARGE SCALE GENOMIC DNA]</scope>
    <source>
        <strain evidence="4 5">487B</strain>
    </source>
</reference>
<feature type="compositionally biased region" description="Low complexity" evidence="1">
    <location>
        <begin position="81"/>
        <end position="98"/>
    </location>
</feature>
<protein>
    <recommendedName>
        <fullName evidence="3">GmrSD restriction endonucleases C-terminal domain-containing protein</fullName>
    </recommendedName>
</protein>
<gene>
    <name evidence="4" type="ORF">B0487_2097</name>
</gene>
<dbReference type="Proteomes" id="UP000193377">
    <property type="component" value="Unassembled WGS sequence"/>
</dbReference>
<dbReference type="EMBL" id="LNKD01000008">
    <property type="protein sequence ID" value="OSG84610.1"/>
    <property type="molecule type" value="Genomic_DNA"/>
</dbReference>
<feature type="compositionally biased region" description="Polar residues" evidence="1">
    <location>
        <begin position="99"/>
        <end position="120"/>
    </location>
</feature>
<feature type="transmembrane region" description="Helical" evidence="2">
    <location>
        <begin position="12"/>
        <end position="33"/>
    </location>
</feature>
<evidence type="ECO:0000256" key="1">
    <source>
        <dbReference type="SAM" id="MobiDB-lite"/>
    </source>
</evidence>
<sequence length="341" mass="37096">MAKKKGGMSAGSLIGGILVVLTAMVLIVNLGLWTPMSKIFGLPEINDLSQLMPGEDSKVKPDVKLGLKEPSLKSSGSNSQTNTPEATETPSETTQTQNGDNSSSQAQKASTSVSEGALSPITTKQALDKLADIETATPHTKGYNRKTDFGTWQNSNQLCGHGTTRDYILKRDMTDVTMDKNCKVLTGTLQDPYTGNAIKFQRDTYETVNGKQKKTGGDSMAVQIDHVVAVNDAWSSGLWKDSRKGDRITYANDPEVLVASEGEANNIKQQGVNLVKDEALNGSSTKWKDATPSIWLPSNKTYQCSYMAKRVYIKDKYKLSMSSWEKAETKSFLTQCVADGN</sequence>
<evidence type="ECO:0000313" key="4">
    <source>
        <dbReference type="EMBL" id="OSG84610.1"/>
    </source>
</evidence>
<keyword evidence="2" id="KW-0812">Transmembrane</keyword>
<dbReference type="AlphaFoldDB" id="A0A1X2YR15"/>
<dbReference type="Pfam" id="PF07510">
    <property type="entry name" value="GmrSD_C"/>
    <property type="match status" value="1"/>
</dbReference>
<evidence type="ECO:0000259" key="3">
    <source>
        <dbReference type="Pfam" id="PF07510"/>
    </source>
</evidence>
<organism evidence="4 5">
    <name type="scientific">Bifidobacterium adolescentis</name>
    <dbReference type="NCBI Taxonomy" id="1680"/>
    <lineage>
        <taxon>Bacteria</taxon>
        <taxon>Bacillati</taxon>
        <taxon>Actinomycetota</taxon>
        <taxon>Actinomycetes</taxon>
        <taxon>Bifidobacteriales</taxon>
        <taxon>Bifidobacteriaceae</taxon>
        <taxon>Bifidobacterium</taxon>
    </lineage>
</organism>
<dbReference type="RefSeq" id="WP_085393533.1">
    <property type="nucleotide sequence ID" value="NZ_LNKD01000008.1"/>
</dbReference>
<feature type="domain" description="GmrSD restriction endonucleases C-terminal" evidence="3">
    <location>
        <begin position="164"/>
        <end position="319"/>
    </location>
</feature>
<name>A0A1X2YR15_BIFAD</name>
<accession>A0A1X2YR15</accession>
<comment type="caution">
    <text evidence="4">The sequence shown here is derived from an EMBL/GenBank/DDBJ whole genome shotgun (WGS) entry which is preliminary data.</text>
</comment>
<keyword evidence="2" id="KW-0472">Membrane</keyword>
<dbReference type="InterPro" id="IPR011089">
    <property type="entry name" value="GmrSD_C"/>
</dbReference>
<keyword evidence="2" id="KW-1133">Transmembrane helix</keyword>
<evidence type="ECO:0000313" key="5">
    <source>
        <dbReference type="Proteomes" id="UP000193377"/>
    </source>
</evidence>
<evidence type="ECO:0000256" key="2">
    <source>
        <dbReference type="SAM" id="Phobius"/>
    </source>
</evidence>